<dbReference type="Proteomes" id="UP000674179">
    <property type="component" value="Chromosome 28"/>
</dbReference>
<reference evidence="1 2" key="1">
    <citation type="submission" date="2021-02" db="EMBL/GenBank/DDBJ databases">
        <title>Leishmania (Mundinia) enrietti genome sequencing and assembly.</title>
        <authorList>
            <person name="Almutairi H."/>
            <person name="Gatherer D."/>
        </authorList>
    </citation>
    <scope>NUCLEOTIDE SEQUENCE [LARGE SCALE GENOMIC DNA]</scope>
    <source>
        <strain evidence="1">CUR178</strain>
    </source>
</reference>
<organism evidence="1 2">
    <name type="scientific">Leishmania enriettii</name>
    <dbReference type="NCBI Taxonomy" id="5663"/>
    <lineage>
        <taxon>Eukaryota</taxon>
        <taxon>Discoba</taxon>
        <taxon>Euglenozoa</taxon>
        <taxon>Kinetoplastea</taxon>
        <taxon>Metakinetoplastina</taxon>
        <taxon>Trypanosomatida</taxon>
        <taxon>Trypanosomatidae</taxon>
        <taxon>Leishmaniinae</taxon>
        <taxon>Leishmania</taxon>
    </lineage>
</organism>
<dbReference type="GeneID" id="94171609"/>
<evidence type="ECO:0000313" key="1">
    <source>
        <dbReference type="EMBL" id="KAG5474941.1"/>
    </source>
</evidence>
<dbReference type="KEGG" id="lenr:94171609"/>
<gene>
    <name evidence="1" type="ORF">CUR178_04391</name>
</gene>
<keyword evidence="2" id="KW-1185">Reference proteome</keyword>
<dbReference type="EMBL" id="JAFHKP010000028">
    <property type="protein sequence ID" value="KAG5474941.1"/>
    <property type="molecule type" value="Genomic_DNA"/>
</dbReference>
<protein>
    <submittedName>
        <fullName evidence="1">Uncharacterized protein</fullName>
    </submittedName>
</protein>
<proteinExistence type="predicted"/>
<dbReference type="RefSeq" id="XP_067691470.1">
    <property type="nucleotide sequence ID" value="XM_067836099.1"/>
</dbReference>
<dbReference type="AlphaFoldDB" id="A0A836HC18"/>
<sequence length="71" mass="8202">MNLDDVASSIVEWFGYMKDAPSAELMSLQHVVWEAMRIHMLTGVISNAFENDQDDEFNDCQDRINHILMNV</sequence>
<accession>A0A836HC18</accession>
<evidence type="ECO:0000313" key="2">
    <source>
        <dbReference type="Proteomes" id="UP000674179"/>
    </source>
</evidence>
<comment type="caution">
    <text evidence="1">The sequence shown here is derived from an EMBL/GenBank/DDBJ whole genome shotgun (WGS) entry which is preliminary data.</text>
</comment>
<name>A0A836HC18_LEIEN</name>